<dbReference type="PANTHER" id="PTHR12599">
    <property type="entry name" value="PTERIN-4-ALPHA-CARBINOLAMINE DEHYDRATASE"/>
    <property type="match status" value="1"/>
</dbReference>
<gene>
    <name evidence="6" type="ORF">POBO1169_LOCUS17929</name>
</gene>
<dbReference type="Pfam" id="PF01329">
    <property type="entry name" value="Pterin_4a"/>
    <property type="match status" value="1"/>
</dbReference>
<dbReference type="InterPro" id="IPR036428">
    <property type="entry name" value="PCD_sf"/>
</dbReference>
<dbReference type="GO" id="GO:0006729">
    <property type="term" value="P:tetrahydrobiopterin biosynthetic process"/>
    <property type="evidence" value="ECO:0007669"/>
    <property type="project" value="InterPro"/>
</dbReference>
<dbReference type="PANTHER" id="PTHR12599:SF0">
    <property type="entry name" value="PTERIN-4-ALPHA-CARBINOLAMINE DEHYDRATASE"/>
    <property type="match status" value="1"/>
</dbReference>
<evidence type="ECO:0000256" key="5">
    <source>
        <dbReference type="ARBA" id="ARBA00030497"/>
    </source>
</evidence>
<evidence type="ECO:0000256" key="4">
    <source>
        <dbReference type="ARBA" id="ARBA00023239"/>
    </source>
</evidence>
<evidence type="ECO:0000313" key="6">
    <source>
        <dbReference type="EMBL" id="CAD8686930.1"/>
    </source>
</evidence>
<dbReference type="GO" id="GO:0008124">
    <property type="term" value="F:4-alpha-hydroxytetrahydrobiopterin dehydratase activity"/>
    <property type="evidence" value="ECO:0007669"/>
    <property type="project" value="UniProtKB-EC"/>
</dbReference>
<accession>A0A7S0RTL0</accession>
<protein>
    <recommendedName>
        <fullName evidence="3">4a-hydroxytetrahydrobiopterin dehydratase</fullName>
        <ecNumber evidence="3">4.2.1.96</ecNumber>
    </recommendedName>
    <alternativeName>
        <fullName evidence="5">4-alpha-hydroxy-tetrahydropterin dehydratase</fullName>
    </alternativeName>
</protein>
<name>A0A7S0RTL0_9CHLO</name>
<dbReference type="AlphaFoldDB" id="A0A7S0RTL0"/>
<comment type="similarity">
    <text evidence="2">Belongs to the pterin-4-alpha-carbinolamine dehydratase family.</text>
</comment>
<keyword evidence="4" id="KW-0456">Lyase</keyword>
<organism evidence="6">
    <name type="scientific">Pyramimonas obovata</name>
    <dbReference type="NCBI Taxonomy" id="1411642"/>
    <lineage>
        <taxon>Eukaryota</taxon>
        <taxon>Viridiplantae</taxon>
        <taxon>Chlorophyta</taxon>
        <taxon>Pyramimonadophyceae</taxon>
        <taxon>Pyramimonadales</taxon>
        <taxon>Pyramimonadaceae</taxon>
        <taxon>Pyramimonas</taxon>
        <taxon>Pyramimonas incertae sedis</taxon>
    </lineage>
</organism>
<sequence>MMSAAKASAPLSLQLSTGLRTADRSQLASVAKPKLVVGSKAIAARGPSRATLNVTSAYSSQTAARRSIICHAGHEGGAGIDNRASDWGSRDATASEIESGFNETCLGHADTEHIVGLPKHAAASKLFTLDNRDCTKEKGKELLNEGQNLVYLKQLGDWKIVPGPDAEAVPRLRREIKAKTFMDALAIFERIAPLAEQQDHHPDLHVERWNNVSIEVYTHSAGGITENDFIVAAKIDKLDISDLIPPKKEAPKKQRFWA</sequence>
<evidence type="ECO:0000256" key="2">
    <source>
        <dbReference type="ARBA" id="ARBA00006472"/>
    </source>
</evidence>
<dbReference type="InterPro" id="IPR001533">
    <property type="entry name" value="Pterin_deHydtase"/>
</dbReference>
<evidence type="ECO:0000256" key="1">
    <source>
        <dbReference type="ARBA" id="ARBA00001554"/>
    </source>
</evidence>
<dbReference type="Gene3D" id="3.30.1360.20">
    <property type="entry name" value="Transcriptional coactivator/pterin dehydratase"/>
    <property type="match status" value="1"/>
</dbReference>
<reference evidence="6" key="1">
    <citation type="submission" date="2021-01" db="EMBL/GenBank/DDBJ databases">
        <authorList>
            <person name="Corre E."/>
            <person name="Pelletier E."/>
            <person name="Niang G."/>
            <person name="Scheremetjew M."/>
            <person name="Finn R."/>
            <person name="Kale V."/>
            <person name="Holt S."/>
            <person name="Cochrane G."/>
            <person name="Meng A."/>
            <person name="Brown T."/>
            <person name="Cohen L."/>
        </authorList>
    </citation>
    <scope>NUCLEOTIDE SEQUENCE</scope>
    <source>
        <strain evidence="6">CCMP722</strain>
    </source>
</reference>
<dbReference type="EMBL" id="HBFA01035791">
    <property type="protein sequence ID" value="CAD8686930.1"/>
    <property type="molecule type" value="Transcribed_RNA"/>
</dbReference>
<comment type="catalytic activity">
    <reaction evidence="1">
        <text>(4aS,6R)-4a-hydroxy-L-erythro-5,6,7,8-tetrahydrobiopterin = (6R)-L-erythro-6,7-dihydrobiopterin + H2O</text>
        <dbReference type="Rhea" id="RHEA:11920"/>
        <dbReference type="ChEBI" id="CHEBI:15377"/>
        <dbReference type="ChEBI" id="CHEBI:15642"/>
        <dbReference type="ChEBI" id="CHEBI:43120"/>
        <dbReference type="EC" id="4.2.1.96"/>
    </reaction>
</comment>
<dbReference type="EC" id="4.2.1.96" evidence="3"/>
<dbReference type="SUPFAM" id="SSF55248">
    <property type="entry name" value="PCD-like"/>
    <property type="match status" value="1"/>
</dbReference>
<evidence type="ECO:0000256" key="3">
    <source>
        <dbReference type="ARBA" id="ARBA00013252"/>
    </source>
</evidence>
<proteinExistence type="inferred from homology"/>